<dbReference type="PROSITE" id="PS51257">
    <property type="entry name" value="PROKAR_LIPOPROTEIN"/>
    <property type="match status" value="1"/>
</dbReference>
<protein>
    <recommendedName>
        <fullName evidence="6">Maltodextrin-binding protein</fullName>
    </recommendedName>
</protein>
<keyword evidence="2" id="KW-0813">Transport</keyword>
<comment type="similarity">
    <text evidence="1">Belongs to the bacterial solute-binding protein 1 family.</text>
</comment>
<dbReference type="PANTHER" id="PTHR30061">
    <property type="entry name" value="MALTOSE-BINDING PERIPLASMIC PROTEIN"/>
    <property type="match status" value="1"/>
</dbReference>
<proteinExistence type="inferred from homology"/>
<evidence type="ECO:0008006" key="6">
    <source>
        <dbReference type="Google" id="ProtNLM"/>
    </source>
</evidence>
<accession>A0A2M7G3D5</accession>
<dbReference type="GO" id="GO:0055052">
    <property type="term" value="C:ATP-binding cassette (ABC) transporter complex, substrate-binding subunit-containing"/>
    <property type="evidence" value="ECO:0007669"/>
    <property type="project" value="TreeGrafter"/>
</dbReference>
<dbReference type="Pfam" id="PF13416">
    <property type="entry name" value="SBP_bac_8"/>
    <property type="match status" value="1"/>
</dbReference>
<dbReference type="Proteomes" id="UP000231019">
    <property type="component" value="Unassembled WGS sequence"/>
</dbReference>
<gene>
    <name evidence="4" type="ORF">COW36_13530</name>
</gene>
<keyword evidence="3" id="KW-0732">Signal</keyword>
<evidence type="ECO:0000256" key="1">
    <source>
        <dbReference type="ARBA" id="ARBA00008520"/>
    </source>
</evidence>
<dbReference type="GO" id="GO:0042956">
    <property type="term" value="P:maltodextrin transmembrane transport"/>
    <property type="evidence" value="ECO:0007669"/>
    <property type="project" value="TreeGrafter"/>
</dbReference>
<dbReference type="GO" id="GO:1901982">
    <property type="term" value="F:maltose binding"/>
    <property type="evidence" value="ECO:0007669"/>
    <property type="project" value="TreeGrafter"/>
</dbReference>
<sequence length="397" mass="45333">MKRMSKFRGLFLFLISLVLVLACRSQVSETVVLNLWLDSNDKEMRFFKHLARQFESENPQYKLRLRFVPFADLKPRYAGEARESGEPDLLYLMSDWVGELAEQKLLLSLTEPNPNSLAFSRESLGYQGKYYAQPFVFQVIALIRNTEYLPQAPKSFAEIQPIQKSEAVFPLMYDNQNFYFHAAFFHAFGGKILDSQGNLALKREPLIQSIRYALSLQKMGLVPAQSSASATLNLFSSGKAALMISGPWALAAPQENHIPLAISALPALEGHRILRPLVGVKGFAVNPWGKSHQHAKVWLDFVARPEVQKQALQDLDNLPVDAKLYQSADIPALKREFYEQAQKGLPMPNSPLMKDVWQELNWLLGQCFKEPEKLEFWVDSALQDLQKKVRHDAYYFH</sequence>
<dbReference type="Gene3D" id="3.40.190.10">
    <property type="entry name" value="Periplasmic binding protein-like II"/>
    <property type="match status" value="2"/>
</dbReference>
<dbReference type="PANTHER" id="PTHR30061:SF50">
    <property type="entry name" value="MALTOSE_MALTODEXTRIN-BINDING PERIPLASMIC PROTEIN"/>
    <property type="match status" value="1"/>
</dbReference>
<reference evidence="4 5" key="1">
    <citation type="submission" date="2017-09" db="EMBL/GenBank/DDBJ databases">
        <title>Depth-based differentiation of microbial function through sediment-hosted aquifers and enrichment of novel symbionts in the deep terrestrial subsurface.</title>
        <authorList>
            <person name="Probst A.J."/>
            <person name="Ladd B."/>
            <person name="Jarett J.K."/>
            <person name="Geller-Mcgrath D.E."/>
            <person name="Sieber C.M."/>
            <person name="Emerson J.B."/>
            <person name="Anantharaman K."/>
            <person name="Thomas B.C."/>
            <person name="Malmstrom R."/>
            <person name="Stieglmeier M."/>
            <person name="Klingl A."/>
            <person name="Woyke T."/>
            <person name="Ryan C.M."/>
            <person name="Banfield J.F."/>
        </authorList>
    </citation>
    <scope>NUCLEOTIDE SEQUENCE [LARGE SCALE GENOMIC DNA]</scope>
    <source>
        <strain evidence="4">CG17_big_fil_post_rev_8_21_14_2_50_48_46</strain>
    </source>
</reference>
<dbReference type="InterPro" id="IPR006059">
    <property type="entry name" value="SBP"/>
</dbReference>
<evidence type="ECO:0000256" key="2">
    <source>
        <dbReference type="ARBA" id="ARBA00022448"/>
    </source>
</evidence>
<dbReference type="AlphaFoldDB" id="A0A2M7G3D5"/>
<evidence type="ECO:0000313" key="5">
    <source>
        <dbReference type="Proteomes" id="UP000231019"/>
    </source>
</evidence>
<comment type="caution">
    <text evidence="4">The sequence shown here is derived from an EMBL/GenBank/DDBJ whole genome shotgun (WGS) entry which is preliminary data.</text>
</comment>
<dbReference type="EMBL" id="PFFQ01000038">
    <property type="protein sequence ID" value="PIW16346.1"/>
    <property type="molecule type" value="Genomic_DNA"/>
</dbReference>
<name>A0A2M7G3D5_9BACT</name>
<dbReference type="SUPFAM" id="SSF53850">
    <property type="entry name" value="Periplasmic binding protein-like II"/>
    <property type="match status" value="1"/>
</dbReference>
<evidence type="ECO:0000313" key="4">
    <source>
        <dbReference type="EMBL" id="PIW16346.1"/>
    </source>
</evidence>
<dbReference type="GO" id="GO:0015768">
    <property type="term" value="P:maltose transport"/>
    <property type="evidence" value="ECO:0007669"/>
    <property type="project" value="TreeGrafter"/>
</dbReference>
<organism evidence="4 5">
    <name type="scientific">bacterium (Candidatus Blackallbacteria) CG17_big_fil_post_rev_8_21_14_2_50_48_46</name>
    <dbReference type="NCBI Taxonomy" id="2014261"/>
    <lineage>
        <taxon>Bacteria</taxon>
        <taxon>Candidatus Blackallbacteria</taxon>
    </lineage>
</organism>
<evidence type="ECO:0000256" key="3">
    <source>
        <dbReference type="ARBA" id="ARBA00022729"/>
    </source>
</evidence>